<evidence type="ECO:0000256" key="1">
    <source>
        <dbReference type="SAM" id="MobiDB-lite"/>
    </source>
</evidence>
<dbReference type="EMBL" id="OW152817">
    <property type="protein sequence ID" value="CAH2068709.1"/>
    <property type="molecule type" value="Genomic_DNA"/>
</dbReference>
<protein>
    <submittedName>
        <fullName evidence="2">Uncharacterized protein</fullName>
    </submittedName>
</protein>
<feature type="non-terminal residue" evidence="2">
    <location>
        <position position="1"/>
    </location>
</feature>
<organism evidence="2 3">
    <name type="scientific">Iphiclides podalirius</name>
    <name type="common">scarce swallowtail</name>
    <dbReference type="NCBI Taxonomy" id="110791"/>
    <lineage>
        <taxon>Eukaryota</taxon>
        <taxon>Metazoa</taxon>
        <taxon>Ecdysozoa</taxon>
        <taxon>Arthropoda</taxon>
        <taxon>Hexapoda</taxon>
        <taxon>Insecta</taxon>
        <taxon>Pterygota</taxon>
        <taxon>Neoptera</taxon>
        <taxon>Endopterygota</taxon>
        <taxon>Lepidoptera</taxon>
        <taxon>Glossata</taxon>
        <taxon>Ditrysia</taxon>
        <taxon>Papilionoidea</taxon>
        <taxon>Papilionidae</taxon>
        <taxon>Papilioninae</taxon>
        <taxon>Iphiclides</taxon>
    </lineage>
</organism>
<feature type="region of interest" description="Disordered" evidence="1">
    <location>
        <begin position="166"/>
        <end position="241"/>
    </location>
</feature>
<evidence type="ECO:0000313" key="3">
    <source>
        <dbReference type="Proteomes" id="UP000837857"/>
    </source>
</evidence>
<proteinExistence type="predicted"/>
<dbReference type="Proteomes" id="UP000837857">
    <property type="component" value="Chromosome 5"/>
</dbReference>
<feature type="compositionally biased region" description="Basic residues" evidence="1">
    <location>
        <begin position="191"/>
        <end position="204"/>
    </location>
</feature>
<accession>A0ABN8IWS2</accession>
<sequence>MVQKMYLDEACRGRSVAGLFTSLGRARACSGGLGGLRRRARARARPLRHCDGGCRVSALARASARPAPRPERASTRAGYTHRRAHTPSPSPGSASPTSPPPTGARTRSACAPTARGSVKRSPGPAIVARCKGAATVNSCVSRCGAVSGGTHWQYGRAHQLIACGRRRAGPPRPSRSQHERHIHGCAGGRPSGRRRWRRRARRAACGRLAARAQPRRQPAQSHRYTSTPFGAPNKSPFMLNV</sequence>
<feature type="region of interest" description="Disordered" evidence="1">
    <location>
        <begin position="61"/>
        <end position="124"/>
    </location>
</feature>
<feature type="compositionally biased region" description="Low complexity" evidence="1">
    <location>
        <begin position="205"/>
        <end position="220"/>
    </location>
</feature>
<name>A0ABN8IWS2_9NEOP</name>
<keyword evidence="3" id="KW-1185">Reference proteome</keyword>
<gene>
    <name evidence="2" type="ORF">IPOD504_LOCUS14512</name>
</gene>
<evidence type="ECO:0000313" key="2">
    <source>
        <dbReference type="EMBL" id="CAH2068709.1"/>
    </source>
</evidence>
<reference evidence="2" key="1">
    <citation type="submission" date="2022-03" db="EMBL/GenBank/DDBJ databases">
        <authorList>
            <person name="Martin H S."/>
        </authorList>
    </citation>
    <scope>NUCLEOTIDE SEQUENCE</scope>
</reference>